<proteinExistence type="predicted"/>
<dbReference type="PANTHER" id="PTHR31111:SF130">
    <property type="entry name" value="F-BOX ASSOCIATED UBIQUITINATION EFFECTOR FAMILY PROTEIN"/>
    <property type="match status" value="1"/>
</dbReference>
<dbReference type="Proteomes" id="UP000030689">
    <property type="component" value="Unassembled WGS sequence"/>
</dbReference>
<dbReference type="InterPro" id="IPR017451">
    <property type="entry name" value="F-box-assoc_interact_dom"/>
</dbReference>
<accession>V4L1W9</accession>
<evidence type="ECO:0000313" key="2">
    <source>
        <dbReference type="EMBL" id="ESQ33743.1"/>
    </source>
</evidence>
<dbReference type="OMA" id="WSNIDIV"/>
<feature type="domain" description="F-box" evidence="1">
    <location>
        <begin position="8"/>
        <end position="48"/>
    </location>
</feature>
<sequence>EKKIPDSIPIDLSLEIFSRLPSKSIARFRCLSKLWGSMLHRQHFTELFLTRSWALPRLLIILEGNRECSVFSSPQLQDPYGKSSFVVVSADFHDAVVPVIVNPTTRQYASLPELTNSSRYKAFDNFLGFHPIDKQFKVLSMPYPEFCNDNRILTLGTGEMSWRKIQCPLTHFPYPQGICINGVLYYLANRTSDVIGEMPSLVIVCFDVRSEKFKFIEAEKCFYATLINYKGKLGGIREKYDYDSNTLELRMWVLEDVEKQEWSKNVYILQDDDFVDLSYVTVAGITTTGEIVLSMYKSKLVYVFYFNPARSTLQSVKIQGFGDYYDADRHSVSVFVDYVEDLYVDNLI</sequence>
<feature type="non-terminal residue" evidence="2">
    <location>
        <position position="1"/>
    </location>
</feature>
<dbReference type="Pfam" id="PF00646">
    <property type="entry name" value="F-box"/>
    <property type="match status" value="1"/>
</dbReference>
<keyword evidence="3" id="KW-1185">Reference proteome</keyword>
<evidence type="ECO:0000313" key="3">
    <source>
        <dbReference type="Proteomes" id="UP000030689"/>
    </source>
</evidence>
<organism evidence="2 3">
    <name type="scientific">Eutrema salsugineum</name>
    <name type="common">Saltwater cress</name>
    <name type="synonym">Sisymbrium salsugineum</name>
    <dbReference type="NCBI Taxonomy" id="72664"/>
    <lineage>
        <taxon>Eukaryota</taxon>
        <taxon>Viridiplantae</taxon>
        <taxon>Streptophyta</taxon>
        <taxon>Embryophyta</taxon>
        <taxon>Tracheophyta</taxon>
        <taxon>Spermatophyta</taxon>
        <taxon>Magnoliopsida</taxon>
        <taxon>eudicotyledons</taxon>
        <taxon>Gunneridae</taxon>
        <taxon>Pentapetalae</taxon>
        <taxon>rosids</taxon>
        <taxon>malvids</taxon>
        <taxon>Brassicales</taxon>
        <taxon>Brassicaceae</taxon>
        <taxon>Eutremeae</taxon>
        <taxon>Eutrema</taxon>
    </lineage>
</organism>
<dbReference type="InterPro" id="IPR013187">
    <property type="entry name" value="F-box-assoc_dom_typ3"/>
</dbReference>
<dbReference type="Gramene" id="ESQ33743">
    <property type="protein sequence ID" value="ESQ33743"/>
    <property type="gene ID" value="EUTSA_v10009341mg"/>
</dbReference>
<dbReference type="InterPro" id="IPR036047">
    <property type="entry name" value="F-box-like_dom_sf"/>
</dbReference>
<dbReference type="InterPro" id="IPR001810">
    <property type="entry name" value="F-box_dom"/>
</dbReference>
<evidence type="ECO:0000259" key="1">
    <source>
        <dbReference type="SMART" id="SM00256"/>
    </source>
</evidence>
<protein>
    <recommendedName>
        <fullName evidence="1">F-box domain-containing protein</fullName>
    </recommendedName>
</protein>
<dbReference type="STRING" id="72664.V4L1W9"/>
<dbReference type="AlphaFoldDB" id="V4L1W9"/>
<dbReference type="eggNOG" id="ENOG502SNHU">
    <property type="taxonomic scope" value="Eukaryota"/>
</dbReference>
<dbReference type="SUPFAM" id="SSF81383">
    <property type="entry name" value="F-box domain"/>
    <property type="match status" value="1"/>
</dbReference>
<dbReference type="PANTHER" id="PTHR31111">
    <property type="entry name" value="BNAA05G37150D PROTEIN-RELATED"/>
    <property type="match status" value="1"/>
</dbReference>
<gene>
    <name evidence="2" type="ORF">EUTSA_v10009341mg</name>
</gene>
<dbReference type="KEGG" id="eus:EUTSA_v10009341mg"/>
<reference evidence="2 3" key="1">
    <citation type="journal article" date="2013" name="Front. Plant Sci.">
        <title>The Reference Genome of the Halophytic Plant Eutrema salsugineum.</title>
        <authorList>
            <person name="Yang R."/>
            <person name="Jarvis D.E."/>
            <person name="Chen H."/>
            <person name="Beilstein M.A."/>
            <person name="Grimwood J."/>
            <person name="Jenkins J."/>
            <person name="Shu S."/>
            <person name="Prochnik S."/>
            <person name="Xin M."/>
            <person name="Ma C."/>
            <person name="Schmutz J."/>
            <person name="Wing R.A."/>
            <person name="Mitchell-Olds T."/>
            <person name="Schumaker K.S."/>
            <person name="Wang X."/>
        </authorList>
    </citation>
    <scope>NUCLEOTIDE SEQUENCE [LARGE SCALE GENOMIC DNA]</scope>
</reference>
<dbReference type="EMBL" id="KI517683">
    <property type="protein sequence ID" value="ESQ33743.1"/>
    <property type="molecule type" value="Genomic_DNA"/>
</dbReference>
<dbReference type="Pfam" id="PF08268">
    <property type="entry name" value="FBA_3"/>
    <property type="match status" value="1"/>
</dbReference>
<dbReference type="SMART" id="SM00256">
    <property type="entry name" value="FBOX"/>
    <property type="match status" value="1"/>
</dbReference>
<dbReference type="NCBIfam" id="TIGR01640">
    <property type="entry name" value="F_box_assoc_1"/>
    <property type="match status" value="1"/>
</dbReference>
<name>V4L1W9_EUTSA</name>